<feature type="region of interest" description="Disordered" evidence="3">
    <location>
        <begin position="119"/>
        <end position="178"/>
    </location>
</feature>
<proteinExistence type="predicted"/>
<name>J1HLR8_9ACTO</name>
<keyword evidence="1" id="KW-0547">Nucleotide-binding</keyword>
<evidence type="ECO:0000256" key="2">
    <source>
        <dbReference type="ARBA" id="ARBA00022840"/>
    </source>
</evidence>
<organism evidence="4 5">
    <name type="scientific">Actinomyces massiliensis F0489</name>
    <dbReference type="NCBI Taxonomy" id="1125718"/>
    <lineage>
        <taxon>Bacteria</taxon>
        <taxon>Bacillati</taxon>
        <taxon>Actinomycetota</taxon>
        <taxon>Actinomycetes</taxon>
        <taxon>Actinomycetales</taxon>
        <taxon>Actinomycetaceae</taxon>
        <taxon>Actinomyces</taxon>
    </lineage>
</organism>
<dbReference type="Proteomes" id="UP000002941">
    <property type="component" value="Unassembled WGS sequence"/>
</dbReference>
<dbReference type="GO" id="GO:0005829">
    <property type="term" value="C:cytosol"/>
    <property type="evidence" value="ECO:0007669"/>
    <property type="project" value="TreeGrafter"/>
</dbReference>
<gene>
    <name evidence="4" type="ORF">HMPREF1318_1679</name>
</gene>
<dbReference type="InterPro" id="IPR050625">
    <property type="entry name" value="ParA/MinD_ATPase"/>
</dbReference>
<keyword evidence="2" id="KW-0067">ATP-binding</keyword>
<feature type="compositionally biased region" description="Basic and acidic residues" evidence="3">
    <location>
        <begin position="123"/>
        <end position="134"/>
    </location>
</feature>
<sequence>MKPIIASTALSELTQVLTARGAEVVTGDSVQSAISAITPKLRDGTVDAVLLICPDESARGTINIWARSMASFVSTRFVGVGDWEAAQVNLKPGCDLTRLLNELSLDTAKGDERVTVSVAGELTRPHVESSERESSLASSASRFDREQPQHPGTSSAWGSSPAPVEQTSWGRHRDPAPVDMPAREAASALDAETVDSLPPVVLPWGGATQAHEGRIDSDWGNVVFLISGRGGVGRSTMAISIAEQAAGRLGRNVVLVDANIGQGGLATNLRVARDGAPSTLPTIADLVAGASTQQAVAGPKAVRASGGAAVNFASVLAPDPDQATPEASSPQHYRQVIDSLASVSDLVVVDTCVSWQKDPTGIASNLVAPGLRAGASALIVSDASLEGMEGVRRLAKWATRLAPGRVTGLLNMAPVSAVPDEASASKLFKPVPCLAVVPYDESVQVRAAKGQPIHRLPCLAADKILAHLGIA</sequence>
<evidence type="ECO:0000313" key="4">
    <source>
        <dbReference type="EMBL" id="EJF46513.1"/>
    </source>
</evidence>
<evidence type="ECO:0000256" key="1">
    <source>
        <dbReference type="ARBA" id="ARBA00022741"/>
    </source>
</evidence>
<dbReference type="GO" id="GO:0016887">
    <property type="term" value="F:ATP hydrolysis activity"/>
    <property type="evidence" value="ECO:0007669"/>
    <property type="project" value="TreeGrafter"/>
</dbReference>
<dbReference type="GO" id="GO:0051782">
    <property type="term" value="P:negative regulation of cell division"/>
    <property type="evidence" value="ECO:0007669"/>
    <property type="project" value="TreeGrafter"/>
</dbReference>
<dbReference type="EMBL" id="AKFT01000058">
    <property type="protein sequence ID" value="EJF46513.1"/>
    <property type="molecule type" value="Genomic_DNA"/>
</dbReference>
<dbReference type="InterPro" id="IPR027417">
    <property type="entry name" value="P-loop_NTPase"/>
</dbReference>
<dbReference type="PATRIC" id="fig|1125718.3.peg.850"/>
<dbReference type="PANTHER" id="PTHR43384">
    <property type="entry name" value="SEPTUM SITE-DETERMINING PROTEIN MIND HOMOLOG, CHLOROPLASTIC-RELATED"/>
    <property type="match status" value="1"/>
</dbReference>
<dbReference type="GO" id="GO:0009898">
    <property type="term" value="C:cytoplasmic side of plasma membrane"/>
    <property type="evidence" value="ECO:0007669"/>
    <property type="project" value="TreeGrafter"/>
</dbReference>
<keyword evidence="5" id="KW-1185">Reference proteome</keyword>
<reference evidence="4 5" key="1">
    <citation type="submission" date="2012-05" db="EMBL/GenBank/DDBJ databases">
        <authorList>
            <person name="Harkins D.M."/>
            <person name="Madupu R."/>
            <person name="Durkin A.S."/>
            <person name="Torralba M."/>
            <person name="Methe B."/>
            <person name="Sutton G.G."/>
            <person name="Nelson K.E."/>
        </authorList>
    </citation>
    <scope>NUCLEOTIDE SEQUENCE [LARGE SCALE GENOMIC DNA]</scope>
    <source>
        <strain evidence="4 5">F0489</strain>
    </source>
</reference>
<dbReference type="Gene3D" id="3.40.50.300">
    <property type="entry name" value="P-loop containing nucleotide triphosphate hydrolases"/>
    <property type="match status" value="1"/>
</dbReference>
<protein>
    <submittedName>
        <fullName evidence="4">CobQ/CobB/MinD/ParA nucleotide binding domain protein</fullName>
    </submittedName>
</protein>
<dbReference type="PANTHER" id="PTHR43384:SF6">
    <property type="entry name" value="SEPTUM SITE-DETERMINING PROTEIN MIND HOMOLOG, CHLOROPLASTIC"/>
    <property type="match status" value="1"/>
</dbReference>
<dbReference type="AlphaFoldDB" id="J1HLR8"/>
<evidence type="ECO:0000313" key="5">
    <source>
        <dbReference type="Proteomes" id="UP000002941"/>
    </source>
</evidence>
<comment type="caution">
    <text evidence="4">The sequence shown here is derived from an EMBL/GenBank/DDBJ whole genome shotgun (WGS) entry which is preliminary data.</text>
</comment>
<evidence type="ECO:0000256" key="3">
    <source>
        <dbReference type="SAM" id="MobiDB-lite"/>
    </source>
</evidence>
<dbReference type="SUPFAM" id="SSF52540">
    <property type="entry name" value="P-loop containing nucleoside triphosphate hydrolases"/>
    <property type="match status" value="1"/>
</dbReference>
<dbReference type="eggNOG" id="COG0455">
    <property type="taxonomic scope" value="Bacteria"/>
</dbReference>
<dbReference type="GO" id="GO:0005524">
    <property type="term" value="F:ATP binding"/>
    <property type="evidence" value="ECO:0007669"/>
    <property type="project" value="UniProtKB-KW"/>
</dbReference>
<accession>J1HLR8</accession>